<sequence>MSAEAGHEPGKARRGRRPTMGDVAQRVGVSRALVSLVFRNERGPSEETRQRVFAAARELGYRPDSAAQMLARNRSKVLGVMFTIRNPFHADLIEGVYPVAEELGYDILLSATAPSRAEQSAVEALLSHRCEGLVLLGPNLEPGYVQDLAARIPTAVVGRRFSGAAVDAVHAAEAQGVRQIIDYLVELGHRSIAHIDGGDGPGSADRRRAYKAALRRHGLAEHISVIPGDQTEESGARAARALLADRASMPTAVFAGNDRCAVGFLDTVWRAGLEVPGDISVVGFDDSPLAQLSHIDLTTVAQAPERQAELAVRAVVSRLDDPAREPAHLVIQPKLVVRGTTGSPRA</sequence>
<dbReference type="PROSITE" id="PS50932">
    <property type="entry name" value="HTH_LACI_2"/>
    <property type="match status" value="1"/>
</dbReference>
<evidence type="ECO:0000313" key="7">
    <source>
        <dbReference type="EMBL" id="GHE77833.1"/>
    </source>
</evidence>
<dbReference type="Pfam" id="PF00356">
    <property type="entry name" value="LacI"/>
    <property type="match status" value="1"/>
</dbReference>
<dbReference type="SUPFAM" id="SSF47413">
    <property type="entry name" value="lambda repressor-like DNA-binding domains"/>
    <property type="match status" value="1"/>
</dbReference>
<proteinExistence type="predicted"/>
<dbReference type="InterPro" id="IPR028082">
    <property type="entry name" value="Peripla_BP_I"/>
</dbReference>
<dbReference type="Gene3D" id="1.10.260.40">
    <property type="entry name" value="lambda repressor-like DNA-binding domains"/>
    <property type="match status" value="1"/>
</dbReference>
<dbReference type="CDD" id="cd06267">
    <property type="entry name" value="PBP1_LacI_sugar_binding-like"/>
    <property type="match status" value="1"/>
</dbReference>
<keyword evidence="3" id="KW-0238">DNA-binding</keyword>
<dbReference type="Gene3D" id="3.40.50.2300">
    <property type="match status" value="2"/>
</dbReference>
<evidence type="ECO:0000259" key="6">
    <source>
        <dbReference type="PROSITE" id="PS50932"/>
    </source>
</evidence>
<dbReference type="Pfam" id="PF13377">
    <property type="entry name" value="Peripla_BP_3"/>
    <property type="match status" value="1"/>
</dbReference>
<reference evidence="8" key="1">
    <citation type="journal article" date="2019" name="Int. J. Syst. Evol. Microbiol.">
        <title>The Global Catalogue of Microorganisms (GCM) 10K type strain sequencing project: providing services to taxonomists for standard genome sequencing and annotation.</title>
        <authorList>
            <consortium name="The Broad Institute Genomics Platform"/>
            <consortium name="The Broad Institute Genome Sequencing Center for Infectious Disease"/>
            <person name="Wu L."/>
            <person name="Ma J."/>
        </authorList>
    </citation>
    <scope>NUCLEOTIDE SEQUENCE [LARGE SCALE GENOMIC DNA]</scope>
    <source>
        <strain evidence="8">CGMCC 4.7677</strain>
    </source>
</reference>
<dbReference type="InterPro" id="IPR046335">
    <property type="entry name" value="LacI/GalR-like_sensor"/>
</dbReference>
<dbReference type="PANTHER" id="PTHR30146:SF148">
    <property type="entry name" value="HTH-TYPE TRANSCRIPTIONAL REPRESSOR PURR-RELATED"/>
    <property type="match status" value="1"/>
</dbReference>
<evidence type="ECO:0000256" key="1">
    <source>
        <dbReference type="ARBA" id="ARBA00022491"/>
    </source>
</evidence>
<keyword evidence="8" id="KW-1185">Reference proteome</keyword>
<feature type="region of interest" description="Disordered" evidence="5">
    <location>
        <begin position="1"/>
        <end position="22"/>
    </location>
</feature>
<evidence type="ECO:0000256" key="2">
    <source>
        <dbReference type="ARBA" id="ARBA00023015"/>
    </source>
</evidence>
<dbReference type="PANTHER" id="PTHR30146">
    <property type="entry name" value="LACI-RELATED TRANSCRIPTIONAL REPRESSOR"/>
    <property type="match status" value="1"/>
</dbReference>
<feature type="domain" description="HTH lacI-type" evidence="6">
    <location>
        <begin position="18"/>
        <end position="72"/>
    </location>
</feature>
<comment type="caution">
    <text evidence="7">The sequence shown here is derived from an EMBL/GenBank/DDBJ whole genome shotgun (WGS) entry which is preliminary data.</text>
</comment>
<organism evidence="7 8">
    <name type="scientific">Amycolatopsis deserti</name>
    <dbReference type="NCBI Taxonomy" id="185696"/>
    <lineage>
        <taxon>Bacteria</taxon>
        <taxon>Bacillati</taxon>
        <taxon>Actinomycetota</taxon>
        <taxon>Actinomycetes</taxon>
        <taxon>Pseudonocardiales</taxon>
        <taxon>Pseudonocardiaceae</taxon>
        <taxon>Amycolatopsis</taxon>
    </lineage>
</organism>
<accession>A0ABQ3IH47</accession>
<evidence type="ECO:0000256" key="3">
    <source>
        <dbReference type="ARBA" id="ARBA00023125"/>
    </source>
</evidence>
<evidence type="ECO:0000313" key="8">
    <source>
        <dbReference type="Proteomes" id="UP000605897"/>
    </source>
</evidence>
<keyword evidence="2" id="KW-0805">Transcription regulation</keyword>
<feature type="compositionally biased region" description="Basic and acidic residues" evidence="5">
    <location>
        <begin position="1"/>
        <end position="11"/>
    </location>
</feature>
<evidence type="ECO:0000256" key="5">
    <source>
        <dbReference type="SAM" id="MobiDB-lite"/>
    </source>
</evidence>
<keyword evidence="1" id="KW-0678">Repressor</keyword>
<dbReference type="SMART" id="SM00354">
    <property type="entry name" value="HTH_LACI"/>
    <property type="match status" value="1"/>
</dbReference>
<dbReference type="InterPro" id="IPR000843">
    <property type="entry name" value="HTH_LacI"/>
</dbReference>
<dbReference type="CDD" id="cd01392">
    <property type="entry name" value="HTH_LacI"/>
    <property type="match status" value="1"/>
</dbReference>
<dbReference type="Proteomes" id="UP000605897">
    <property type="component" value="Unassembled WGS sequence"/>
</dbReference>
<dbReference type="RefSeq" id="WP_229874055.1">
    <property type="nucleotide sequence ID" value="NZ_BNAU01000001.1"/>
</dbReference>
<keyword evidence="4" id="KW-0804">Transcription</keyword>
<dbReference type="EMBL" id="BNAU01000001">
    <property type="protein sequence ID" value="GHE77833.1"/>
    <property type="molecule type" value="Genomic_DNA"/>
</dbReference>
<dbReference type="SUPFAM" id="SSF53822">
    <property type="entry name" value="Periplasmic binding protein-like I"/>
    <property type="match status" value="1"/>
</dbReference>
<gene>
    <name evidence="7" type="ORF">GCM10017786_04210</name>
</gene>
<evidence type="ECO:0000256" key="4">
    <source>
        <dbReference type="ARBA" id="ARBA00023163"/>
    </source>
</evidence>
<protein>
    <submittedName>
        <fullName evidence="7">LacI family transcriptional regulator</fullName>
    </submittedName>
</protein>
<dbReference type="InterPro" id="IPR010982">
    <property type="entry name" value="Lambda_DNA-bd_dom_sf"/>
</dbReference>
<name>A0ABQ3IH47_9PSEU</name>